<evidence type="ECO:0000259" key="7">
    <source>
        <dbReference type="Pfam" id="PF06271"/>
    </source>
</evidence>
<dbReference type="PANTHER" id="PTHR36115">
    <property type="entry name" value="PROLINE-RICH ANTIGEN HOMOLOG-RELATED"/>
    <property type="match status" value="1"/>
</dbReference>
<evidence type="ECO:0000256" key="1">
    <source>
        <dbReference type="ARBA" id="ARBA00004651"/>
    </source>
</evidence>
<dbReference type="EMBL" id="CP101497">
    <property type="protein sequence ID" value="UTT62431.1"/>
    <property type="molecule type" value="Genomic_DNA"/>
</dbReference>
<feature type="transmembrane region" description="Helical" evidence="6">
    <location>
        <begin position="60"/>
        <end position="83"/>
    </location>
</feature>
<keyword evidence="3 6" id="KW-0812">Transmembrane</keyword>
<organism evidence="8 9">
    <name type="scientific">Microcella humidisoli</name>
    <dbReference type="NCBI Taxonomy" id="2963406"/>
    <lineage>
        <taxon>Bacteria</taxon>
        <taxon>Bacillati</taxon>
        <taxon>Actinomycetota</taxon>
        <taxon>Actinomycetes</taxon>
        <taxon>Micrococcales</taxon>
        <taxon>Microbacteriaceae</taxon>
        <taxon>Microcella</taxon>
    </lineage>
</organism>
<evidence type="ECO:0000256" key="5">
    <source>
        <dbReference type="ARBA" id="ARBA00023136"/>
    </source>
</evidence>
<evidence type="ECO:0000256" key="2">
    <source>
        <dbReference type="ARBA" id="ARBA00022475"/>
    </source>
</evidence>
<dbReference type="PIRSF" id="PIRSF021697">
    <property type="entry name" value="UCP021697"/>
    <property type="match status" value="1"/>
</dbReference>
<feature type="transmembrane region" description="Helical" evidence="6">
    <location>
        <begin position="34"/>
        <end position="54"/>
    </location>
</feature>
<gene>
    <name evidence="8" type="ORF">NNL39_12365</name>
</gene>
<protein>
    <submittedName>
        <fullName evidence="8">RDD family protein</fullName>
    </submittedName>
</protein>
<evidence type="ECO:0000256" key="3">
    <source>
        <dbReference type="ARBA" id="ARBA00022692"/>
    </source>
</evidence>
<evidence type="ECO:0000256" key="4">
    <source>
        <dbReference type="ARBA" id="ARBA00022989"/>
    </source>
</evidence>
<feature type="domain" description="RDD" evidence="7">
    <location>
        <begin position="28"/>
        <end position="129"/>
    </location>
</feature>
<sequence length="135" mass="14378">MTAIPASTPPDWPGQRLGLPETGPRSVARLGRRFGALAIDWGIAVALSAAFFAYDSLVTLLLFVGLQALFTVVINASIGHAVLGMRVVPMAGGMLGVWRPIVRALLIALVIPALLFDENQRGLHDRAAGTVLLRR</sequence>
<keyword evidence="2" id="KW-1003">Cell membrane</keyword>
<keyword evidence="4 6" id="KW-1133">Transmembrane helix</keyword>
<reference evidence="8" key="1">
    <citation type="submission" date="2022-07" db="EMBL/GenBank/DDBJ databases">
        <title>Taxonomic analysis of Microcella humidisoli nov. sp., isolated from riverside soil.</title>
        <authorList>
            <person name="Molina K.M."/>
            <person name="Kim S.B."/>
        </authorList>
    </citation>
    <scope>NUCLEOTIDE SEQUENCE</scope>
    <source>
        <strain evidence="8">MMS21-STM10</strain>
    </source>
</reference>
<feature type="transmembrane region" description="Helical" evidence="6">
    <location>
        <begin position="95"/>
        <end position="116"/>
    </location>
</feature>
<dbReference type="PANTHER" id="PTHR36115:SF6">
    <property type="entry name" value="PROLINE-RICH ANTIGEN HOMOLOG"/>
    <property type="match status" value="1"/>
</dbReference>
<comment type="subcellular location">
    <subcellularLocation>
        <location evidence="1">Cell membrane</location>
        <topology evidence="1">Multi-pass membrane protein</topology>
    </subcellularLocation>
</comment>
<accession>A0ABY5FVV6</accession>
<evidence type="ECO:0000313" key="9">
    <source>
        <dbReference type="Proteomes" id="UP001060039"/>
    </source>
</evidence>
<dbReference type="InterPro" id="IPR016795">
    <property type="entry name" value="UCP021697"/>
</dbReference>
<keyword evidence="5 6" id="KW-0472">Membrane</keyword>
<evidence type="ECO:0000313" key="8">
    <source>
        <dbReference type="EMBL" id="UTT62431.1"/>
    </source>
</evidence>
<dbReference type="Proteomes" id="UP001060039">
    <property type="component" value="Chromosome"/>
</dbReference>
<dbReference type="InterPro" id="IPR051791">
    <property type="entry name" value="Pra-immunoreactive"/>
</dbReference>
<proteinExistence type="predicted"/>
<dbReference type="InterPro" id="IPR010432">
    <property type="entry name" value="RDD"/>
</dbReference>
<keyword evidence="9" id="KW-1185">Reference proteome</keyword>
<dbReference type="Pfam" id="PF06271">
    <property type="entry name" value="RDD"/>
    <property type="match status" value="1"/>
</dbReference>
<dbReference type="RefSeq" id="WP_255159575.1">
    <property type="nucleotide sequence ID" value="NZ_CP101497.1"/>
</dbReference>
<name>A0ABY5FVV6_9MICO</name>
<evidence type="ECO:0000256" key="6">
    <source>
        <dbReference type="SAM" id="Phobius"/>
    </source>
</evidence>